<organism evidence="1">
    <name type="scientific">marine sediment metagenome</name>
    <dbReference type="NCBI Taxonomy" id="412755"/>
    <lineage>
        <taxon>unclassified sequences</taxon>
        <taxon>metagenomes</taxon>
        <taxon>ecological metagenomes</taxon>
    </lineage>
</organism>
<protein>
    <submittedName>
        <fullName evidence="1">Uncharacterized protein</fullName>
    </submittedName>
</protein>
<comment type="caution">
    <text evidence="1">The sequence shown here is derived from an EMBL/GenBank/DDBJ whole genome shotgun (WGS) entry which is preliminary data.</text>
</comment>
<sequence length="665" mass="70883">SPEQINPGMEATGVMVWRNTGDAPQLFDLVLYLVSAQGVRYGPLQVTQGVSTNPQVPNTANVRLGTEGLPSGVYSISVELYDSATGMLVGSRTLPGRLEIREIAAPVIPAPPEILPPVIPPSPPVIPAVPTQDILGTPALNLPRQINVGDIWSGNVSLPTFGTVPYFVEVHLVMIDPSGLENTVGQLGRTLSPGETLQMPINYNTAGFPAGDYSLFLMVYDPVGQPVVQFPMGFLSMLEVVPLPVPEIPEFPELVAPTAPTADMFGTPSINLPSQIEIGEIWQGNISIPTFAPPALMQLPSLPSLPADIGLQLQSPTGQMFTVGTFQPTFTPGQAINLPMNFDTSVLPQGGMHNLFLNITDLQGNTLFSDKIGELLALMPALPPPPPVPEVPLPSKFSAVAVQMGPQQVQVGESISIPFTYTHVGAPEMVTLRAAIGDDRPAFLGGFDEVWWAEKTVSVPAHAVPTPISEDIAIQITPKFQAAGIYSIYAKVDGGIPRAISPTLTNIIEIVEPAVVPVPVPPPPPAVLPRADIADIDFRILTIGTFDPGNIISWAFTGKYRGRAQGGRLTISLGTGPVGTFFTKFTLPPDSVDFSEAFDWQDFSIRGSFAIPANVEPGQTYTVRARLETFMEPTQETDTDWGVITITVLPAVPPSQFTSVSVPIG</sequence>
<reference evidence="1" key="1">
    <citation type="journal article" date="2015" name="Nature">
        <title>Complex archaea that bridge the gap between prokaryotes and eukaryotes.</title>
        <authorList>
            <person name="Spang A."/>
            <person name="Saw J.H."/>
            <person name="Jorgensen S.L."/>
            <person name="Zaremba-Niedzwiedzka K."/>
            <person name="Martijn J."/>
            <person name="Lind A.E."/>
            <person name="van Eijk R."/>
            <person name="Schleper C."/>
            <person name="Guy L."/>
            <person name="Ettema T.J."/>
        </authorList>
    </citation>
    <scope>NUCLEOTIDE SEQUENCE</scope>
</reference>
<gene>
    <name evidence="1" type="ORF">LCGC14_2125650</name>
</gene>
<accession>A0A0F9EQ51</accession>
<dbReference type="AlphaFoldDB" id="A0A0F9EQ51"/>
<evidence type="ECO:0000313" key="1">
    <source>
        <dbReference type="EMBL" id="KKL68371.1"/>
    </source>
</evidence>
<feature type="non-terminal residue" evidence="1">
    <location>
        <position position="665"/>
    </location>
</feature>
<feature type="non-terminal residue" evidence="1">
    <location>
        <position position="1"/>
    </location>
</feature>
<name>A0A0F9EQ51_9ZZZZ</name>
<proteinExistence type="predicted"/>
<dbReference type="EMBL" id="LAZR01026550">
    <property type="protein sequence ID" value="KKL68371.1"/>
    <property type="molecule type" value="Genomic_DNA"/>
</dbReference>